<organism evidence="3 4">
    <name type="scientific">Panagrolaimus superbus</name>
    <dbReference type="NCBI Taxonomy" id="310955"/>
    <lineage>
        <taxon>Eukaryota</taxon>
        <taxon>Metazoa</taxon>
        <taxon>Ecdysozoa</taxon>
        <taxon>Nematoda</taxon>
        <taxon>Chromadorea</taxon>
        <taxon>Rhabditida</taxon>
        <taxon>Tylenchina</taxon>
        <taxon>Panagrolaimomorpha</taxon>
        <taxon>Panagrolaimoidea</taxon>
        <taxon>Panagrolaimidae</taxon>
        <taxon>Panagrolaimus</taxon>
    </lineage>
</organism>
<dbReference type="AlphaFoldDB" id="A0A914Y1G4"/>
<evidence type="ECO:0000313" key="4">
    <source>
        <dbReference type="WBParaSite" id="PSU_v2.g14037.t1"/>
    </source>
</evidence>
<reference evidence="4" key="1">
    <citation type="submission" date="2022-11" db="UniProtKB">
        <authorList>
            <consortium name="WormBaseParasite"/>
        </authorList>
    </citation>
    <scope>IDENTIFICATION</scope>
</reference>
<dbReference type="WBParaSite" id="PSU_v2.g14037.t1">
    <property type="protein sequence ID" value="PSU_v2.g14037.t1"/>
    <property type="gene ID" value="PSU_v2.g14037"/>
</dbReference>
<feature type="compositionally biased region" description="Basic and acidic residues" evidence="2">
    <location>
        <begin position="16"/>
        <end position="36"/>
    </location>
</feature>
<feature type="region of interest" description="Disordered" evidence="2">
    <location>
        <begin position="54"/>
        <end position="75"/>
    </location>
</feature>
<dbReference type="Proteomes" id="UP000887577">
    <property type="component" value="Unplaced"/>
</dbReference>
<proteinExistence type="predicted"/>
<name>A0A914Y1G4_9BILA</name>
<keyword evidence="1" id="KW-0175">Coiled coil</keyword>
<keyword evidence="3" id="KW-1185">Reference proteome</keyword>
<evidence type="ECO:0000313" key="3">
    <source>
        <dbReference type="Proteomes" id="UP000887577"/>
    </source>
</evidence>
<evidence type="ECO:0000256" key="2">
    <source>
        <dbReference type="SAM" id="MobiDB-lite"/>
    </source>
</evidence>
<sequence>MKEDNEKQQQLLQQKENGRKMKAAEAEQHHQQKLKEIEEQRINDIQALEAKMELMDRKTKERKAKTENDKVRYREQSEARMALAAEAGMALQKKVKSEQLKIQDKQKSKVWEATFDAKLKSVQNEYQKEIENRRAQECSRIEALKRENEKQKALTNTLSELQHGLAEKPQKMKDIKITLREPKPNILQQSIKIAENKLIGSSNVVIVDGESSIGLVEFGRKICHKQIRQ</sequence>
<accession>A0A914Y1G4</accession>
<evidence type="ECO:0000256" key="1">
    <source>
        <dbReference type="SAM" id="Coils"/>
    </source>
</evidence>
<feature type="region of interest" description="Disordered" evidence="2">
    <location>
        <begin position="1"/>
        <end position="36"/>
    </location>
</feature>
<protein>
    <submittedName>
        <fullName evidence="4">Uncharacterized protein</fullName>
    </submittedName>
</protein>
<feature type="coiled-coil region" evidence="1">
    <location>
        <begin position="127"/>
        <end position="161"/>
    </location>
</feature>